<dbReference type="SUPFAM" id="SSF52172">
    <property type="entry name" value="CheY-like"/>
    <property type="match status" value="1"/>
</dbReference>
<name>D8P7X8_9BACT</name>
<dbReference type="CDD" id="cd00156">
    <property type="entry name" value="REC"/>
    <property type="match status" value="1"/>
</dbReference>
<reference evidence="4 5" key="1">
    <citation type="journal article" date="2010" name="Proc. Natl. Acad. Sci. U.S.A.">
        <title>A Nitrospira metagenome illuminates the physiology and evolution of globally important nitrite-oxidizing bacteria.</title>
        <authorList>
            <person name="Lucker S."/>
            <person name="Wagner M."/>
            <person name="Maixner F."/>
            <person name="Pelletier E."/>
            <person name="Koch H."/>
            <person name="Vacherie B."/>
            <person name="Rattei T."/>
            <person name="Sinninghe Damste J."/>
            <person name="Spieck E."/>
            <person name="Le Paslier D."/>
            <person name="Daims H."/>
        </authorList>
    </citation>
    <scope>NUCLEOTIDE SEQUENCE [LARGE SCALE GENOMIC DNA]</scope>
</reference>
<dbReference type="PANTHER" id="PTHR44591">
    <property type="entry name" value="STRESS RESPONSE REGULATOR PROTEIN 1"/>
    <property type="match status" value="1"/>
</dbReference>
<dbReference type="PROSITE" id="PS50110">
    <property type="entry name" value="RESPONSE_REGULATORY"/>
    <property type="match status" value="1"/>
</dbReference>
<dbReference type="InterPro" id="IPR011006">
    <property type="entry name" value="CheY-like_superfamily"/>
</dbReference>
<dbReference type="Gene3D" id="3.40.50.2300">
    <property type="match status" value="1"/>
</dbReference>
<dbReference type="InterPro" id="IPR050595">
    <property type="entry name" value="Bact_response_regulator"/>
</dbReference>
<dbReference type="GO" id="GO:0000160">
    <property type="term" value="P:phosphorelay signal transduction system"/>
    <property type="evidence" value="ECO:0007669"/>
    <property type="project" value="InterPro"/>
</dbReference>
<dbReference type="HOGENOM" id="CLU_000445_69_8_0"/>
<evidence type="ECO:0000259" key="3">
    <source>
        <dbReference type="PROSITE" id="PS50110"/>
    </source>
</evidence>
<gene>
    <name evidence="4" type="ORF">NIDE3940</name>
</gene>
<dbReference type="Pfam" id="PF00072">
    <property type="entry name" value="Response_reg"/>
    <property type="match status" value="1"/>
</dbReference>
<evidence type="ECO:0000313" key="4">
    <source>
        <dbReference type="EMBL" id="CBK43610.1"/>
    </source>
</evidence>
<keyword evidence="1 2" id="KW-0597">Phosphoprotein</keyword>
<evidence type="ECO:0000313" key="5">
    <source>
        <dbReference type="Proteomes" id="UP000001660"/>
    </source>
</evidence>
<dbReference type="KEGG" id="nde:NIDE3940"/>
<organism evidence="4 5">
    <name type="scientific">Nitrospira defluvii</name>
    <dbReference type="NCBI Taxonomy" id="330214"/>
    <lineage>
        <taxon>Bacteria</taxon>
        <taxon>Pseudomonadati</taxon>
        <taxon>Nitrospirota</taxon>
        <taxon>Nitrospiria</taxon>
        <taxon>Nitrospirales</taxon>
        <taxon>Nitrospiraceae</taxon>
        <taxon>Nitrospira</taxon>
    </lineage>
</organism>
<dbReference type="EMBL" id="FP929003">
    <property type="protein sequence ID" value="CBK43610.1"/>
    <property type="molecule type" value="Genomic_DNA"/>
</dbReference>
<accession>D8P7X8</accession>
<dbReference type="AlphaFoldDB" id="D8P7X8"/>
<evidence type="ECO:0000256" key="2">
    <source>
        <dbReference type="PROSITE-ProRule" id="PRU00169"/>
    </source>
</evidence>
<protein>
    <submittedName>
        <fullName evidence="4">Putative Response regulator, CheY-like</fullName>
    </submittedName>
</protein>
<dbReference type="PANTHER" id="PTHR44591:SF23">
    <property type="entry name" value="CHEY SUBFAMILY"/>
    <property type="match status" value="1"/>
</dbReference>
<dbReference type="eggNOG" id="COG0745">
    <property type="taxonomic scope" value="Bacteria"/>
</dbReference>
<keyword evidence="5" id="KW-1185">Reference proteome</keyword>
<dbReference type="SMART" id="SM00448">
    <property type="entry name" value="REC"/>
    <property type="match status" value="1"/>
</dbReference>
<dbReference type="Proteomes" id="UP000001660">
    <property type="component" value="Chromosome"/>
</dbReference>
<sequence>MRCVVPMVIYSEGSKVESRTPAVLLVVEDDKDMRSLLCDELWGEGYQLREASNGDEGLAAVMRAAPDLIVTDLKMPAGGFDYVHRLRRCVPGCPIIVMTAFGDAQTKDEAMKSGATAYFDKPVRLSELKATVKQLLQHPGGRSEDGLFH</sequence>
<evidence type="ECO:0000256" key="1">
    <source>
        <dbReference type="ARBA" id="ARBA00022553"/>
    </source>
</evidence>
<feature type="modified residue" description="4-aspartylphosphate" evidence="2">
    <location>
        <position position="72"/>
    </location>
</feature>
<dbReference type="STRING" id="330214.NIDE3940"/>
<dbReference type="InterPro" id="IPR001789">
    <property type="entry name" value="Sig_transdc_resp-reg_receiver"/>
</dbReference>
<proteinExistence type="predicted"/>
<feature type="domain" description="Response regulatory" evidence="3">
    <location>
        <begin position="23"/>
        <end position="136"/>
    </location>
</feature>